<keyword evidence="2" id="KW-1185">Reference proteome</keyword>
<proteinExistence type="predicted"/>
<dbReference type="Proteomes" id="UP001346559">
    <property type="component" value="Segment"/>
</dbReference>
<organism evidence="1 2">
    <name type="scientific">phage Lak_Megaphage_RVC_AP1_GC26</name>
    <dbReference type="NCBI Taxonomy" id="3109224"/>
    <lineage>
        <taxon>Viruses</taxon>
        <taxon>Duplodnaviria</taxon>
        <taxon>Heunggongvirae</taxon>
        <taxon>Uroviricota</taxon>
        <taxon>Caudoviricetes</taxon>
        <taxon>Caudoviricetes code 15 clade</taxon>
    </lineage>
</organism>
<reference evidence="1 2" key="1">
    <citation type="submission" date="2023-11" db="EMBL/GenBank/DDBJ databases">
        <authorList>
            <person name="Cook R."/>
            <person name="Crisci M."/>
            <person name="Pye H."/>
            <person name="Adriaenssens E."/>
            <person name="Santini J."/>
        </authorList>
    </citation>
    <scope>NUCLEOTIDE SEQUENCE [LARGE SCALE GENOMIC DNA]</scope>
    <source>
        <strain evidence="1">Lak_Megaphage_RVC_AP1_GC26</strain>
    </source>
</reference>
<name>A0ABZ0Z5G6_9CAUD</name>
<sequence length="333" mass="39883">MSNNIKHIFPKGYGYNPRCTMKPYRGLYEKFGILDREDNNMRKIESISKDIYNSGNFYNDIDNKEIKLENISKYIKILKIRITLNEDIKGAVFDIYDNFNINPQKHIVETATILINPTDMSINLIYSAIYHEIKHIFDALIQETTDVFKENLFRDLIFNDKITDAQFEQYDYTLITPDEKNIMNCIGNFLYYIEKSECSAYLESIDNDYKDTLNDIDFIFDLRFNGYSVQQIKKILYLNGFTSGYLLFYYNIERYIKDILEIGNFNNINKDYSQNFKDIYNTNNFRNVLQIYLKRINKVKHQAMKLFNDRYKSSKLYKLEHKNDKNNKRIRKS</sequence>
<evidence type="ECO:0000313" key="1">
    <source>
        <dbReference type="EMBL" id="WQJ54444.1"/>
    </source>
</evidence>
<dbReference type="EMBL" id="OR769218">
    <property type="protein sequence ID" value="WQJ54444.1"/>
    <property type="molecule type" value="Genomic_DNA"/>
</dbReference>
<accession>A0ABZ0Z5G6</accession>
<evidence type="ECO:0000313" key="2">
    <source>
        <dbReference type="Proteomes" id="UP001346559"/>
    </source>
</evidence>
<protein>
    <submittedName>
        <fullName evidence="1">Uncharacterized protein</fullName>
    </submittedName>
</protein>